<dbReference type="PATRIC" id="fig|1268237.3.peg.2073"/>
<dbReference type="PANTHER" id="PTHR34773:SF1">
    <property type="entry name" value="FLAGELLAR SECRETION CHAPERONE FLIS"/>
    <property type="match status" value="1"/>
</dbReference>
<dbReference type="InterPro" id="IPR036584">
    <property type="entry name" value="FliS_sf"/>
</dbReference>
<dbReference type="Pfam" id="PF02561">
    <property type="entry name" value="FliS"/>
    <property type="match status" value="1"/>
</dbReference>
<dbReference type="AlphaFoldDB" id="N9VK03"/>
<keyword evidence="7" id="KW-0282">Flagellum</keyword>
<dbReference type="Proteomes" id="UP000023775">
    <property type="component" value="Unassembled WGS sequence"/>
</dbReference>
<dbReference type="Gene3D" id="1.20.120.340">
    <property type="entry name" value="Flagellar protein FliS"/>
    <property type="match status" value="1"/>
</dbReference>
<evidence type="ECO:0000256" key="2">
    <source>
        <dbReference type="ARBA" id="ARBA00008787"/>
    </source>
</evidence>
<protein>
    <recommendedName>
        <fullName evidence="6">Flagellar secretion chaperone FliS</fullName>
    </recommendedName>
</protein>
<sequence>MYNKRSINAYKSQSLEAELSVADPHRIIQLLMQGLLERLALTKGAIERRDLEEKADKVSKSMAIIMGLQDSLDFKYDDISKQLYESYEFMKQRLLDASRDMDPEPVQEIIDMMLVIKSAWDAIPLEEREKAYAMRQENR</sequence>
<keyword evidence="5" id="KW-0143">Chaperone</keyword>
<proteinExistence type="inferred from homology"/>
<dbReference type="OrthoDB" id="9792010at2"/>
<evidence type="ECO:0000256" key="4">
    <source>
        <dbReference type="ARBA" id="ARBA00022795"/>
    </source>
</evidence>
<dbReference type="eggNOG" id="COG1516">
    <property type="taxonomic scope" value="Bacteria"/>
</dbReference>
<comment type="similarity">
    <text evidence="2 6">Belongs to the FliS family.</text>
</comment>
<dbReference type="InterPro" id="IPR003713">
    <property type="entry name" value="FliS"/>
</dbReference>
<dbReference type="RefSeq" id="WP_005353132.1">
    <property type="nucleotide sequence ID" value="NZ_APVG01000024.1"/>
</dbReference>
<keyword evidence="3 6" id="KW-0963">Cytoplasm</keyword>
<organism evidence="7 8">
    <name type="scientific">Aeromonas diversa CDC 2478-85</name>
    <dbReference type="NCBI Taxonomy" id="1268237"/>
    <lineage>
        <taxon>Bacteria</taxon>
        <taxon>Pseudomonadati</taxon>
        <taxon>Pseudomonadota</taxon>
        <taxon>Gammaproteobacteria</taxon>
        <taxon>Aeromonadales</taxon>
        <taxon>Aeromonadaceae</taxon>
        <taxon>Aeromonas</taxon>
    </lineage>
</organism>
<dbReference type="GO" id="GO:0044780">
    <property type="term" value="P:bacterial-type flagellum assembly"/>
    <property type="evidence" value="ECO:0007669"/>
    <property type="project" value="InterPro"/>
</dbReference>
<evidence type="ECO:0000313" key="7">
    <source>
        <dbReference type="EMBL" id="ENY71963.1"/>
    </source>
</evidence>
<keyword evidence="7" id="KW-0969">Cilium</keyword>
<evidence type="ECO:0000256" key="5">
    <source>
        <dbReference type="ARBA" id="ARBA00023186"/>
    </source>
</evidence>
<dbReference type="EMBL" id="APVG01000024">
    <property type="protein sequence ID" value="ENY71963.1"/>
    <property type="molecule type" value="Genomic_DNA"/>
</dbReference>
<name>N9VK03_9GAMM</name>
<dbReference type="PIRSF" id="PIRSF039090">
    <property type="entry name" value="Flis"/>
    <property type="match status" value="1"/>
</dbReference>
<evidence type="ECO:0000256" key="6">
    <source>
        <dbReference type="PIRNR" id="PIRNR039090"/>
    </source>
</evidence>
<keyword evidence="7" id="KW-0966">Cell projection</keyword>
<dbReference type="GO" id="GO:0005829">
    <property type="term" value="C:cytosol"/>
    <property type="evidence" value="ECO:0007669"/>
    <property type="project" value="UniProtKB-SubCell"/>
</dbReference>
<dbReference type="NCBIfam" id="TIGR00208">
    <property type="entry name" value="fliS"/>
    <property type="match status" value="1"/>
</dbReference>
<accession>N9VK03</accession>
<keyword evidence="8" id="KW-1185">Reference proteome</keyword>
<gene>
    <name evidence="7" type="ORF">G114_10530</name>
</gene>
<evidence type="ECO:0000256" key="1">
    <source>
        <dbReference type="ARBA" id="ARBA00004514"/>
    </source>
</evidence>
<dbReference type="GO" id="GO:0071973">
    <property type="term" value="P:bacterial-type flagellum-dependent cell motility"/>
    <property type="evidence" value="ECO:0007669"/>
    <property type="project" value="TreeGrafter"/>
</dbReference>
<comment type="caution">
    <text evidence="7">The sequence shown here is derived from an EMBL/GenBank/DDBJ whole genome shotgun (WGS) entry which is preliminary data.</text>
</comment>
<reference evidence="7 8" key="1">
    <citation type="journal article" date="2013" name="Genome Announc.">
        <title>Draft Genome Sequence of the Aeromonas diversa Type Strain.</title>
        <authorList>
            <person name="Farfan M."/>
            <person name="Spataro N."/>
            <person name="Sanglas A."/>
            <person name="Albarral V."/>
            <person name="Loren J.G."/>
            <person name="Bosch E."/>
            <person name="Fuste M.C."/>
        </authorList>
    </citation>
    <scope>NUCLEOTIDE SEQUENCE [LARGE SCALE GENOMIC DNA]</scope>
    <source>
        <strain evidence="7 8">2478-85</strain>
    </source>
</reference>
<keyword evidence="4 6" id="KW-1005">Bacterial flagellum biogenesis</keyword>
<evidence type="ECO:0000256" key="3">
    <source>
        <dbReference type="ARBA" id="ARBA00022490"/>
    </source>
</evidence>
<dbReference type="SUPFAM" id="SSF101116">
    <property type="entry name" value="Flagellar export chaperone FliS"/>
    <property type="match status" value="1"/>
</dbReference>
<comment type="subcellular location">
    <subcellularLocation>
        <location evidence="1 6">Cytoplasm</location>
        <location evidence="1 6">Cytosol</location>
    </subcellularLocation>
</comment>
<dbReference type="CDD" id="cd16098">
    <property type="entry name" value="FliS"/>
    <property type="match status" value="1"/>
</dbReference>
<dbReference type="PANTHER" id="PTHR34773">
    <property type="entry name" value="FLAGELLAR SECRETION CHAPERONE FLIS"/>
    <property type="match status" value="1"/>
</dbReference>
<evidence type="ECO:0000313" key="8">
    <source>
        <dbReference type="Proteomes" id="UP000023775"/>
    </source>
</evidence>